<keyword evidence="1" id="KW-0012">Acyltransferase</keyword>
<evidence type="ECO:0000313" key="1">
    <source>
        <dbReference type="EMBL" id="QJR12352.1"/>
    </source>
</evidence>
<reference evidence="1 2" key="1">
    <citation type="submission" date="2020-04" db="EMBL/GenBank/DDBJ databases">
        <title>Usitatibacter rugosus gen. nov., sp. nov. and Usitatibacter palustris sp. nov., novel members of Usitatibacteraceae fam. nov. within the order Nitrosomonadales isolated from soil.</title>
        <authorList>
            <person name="Huber K.J."/>
            <person name="Neumann-Schaal M."/>
            <person name="Geppert A."/>
            <person name="Luckner M."/>
            <person name="Wanner G."/>
            <person name="Overmann J."/>
        </authorList>
    </citation>
    <scope>NUCLEOTIDE SEQUENCE [LARGE SCALE GENOMIC DNA]</scope>
    <source>
        <strain evidence="1 2">0125_3</strain>
    </source>
</reference>
<keyword evidence="1" id="KW-0378">Hydrolase</keyword>
<dbReference type="GO" id="GO:0103068">
    <property type="term" value="F:leukotriene C4 gamma-glutamyl transferase activity"/>
    <property type="evidence" value="ECO:0007669"/>
    <property type="project" value="UniProtKB-EC"/>
</dbReference>
<dbReference type="SUPFAM" id="SSF56235">
    <property type="entry name" value="N-terminal nucleophile aminohydrolases (Ntn hydrolases)"/>
    <property type="match status" value="1"/>
</dbReference>
<dbReference type="Proteomes" id="UP000501534">
    <property type="component" value="Chromosome"/>
</dbReference>
<dbReference type="Pfam" id="PF01019">
    <property type="entry name" value="G_glu_transpept"/>
    <property type="match status" value="1"/>
</dbReference>
<sequence length="527" mass="57167">MFTWDFPYTSQRMPVLAKNVVATSQPLAAQAGLQMLHRGGNAVDAALAAAITLTVVEPTSNGIGSDLFAILWDGKKLHGLNASGRSPAGWTPERFKGKTAMPIHGWDAVTVPGCVAAWADLSAKFGKLPFAQLFEFAIKYARESYMVSPITALSWARQAPNFKDFSEFSWTFLPKDRAPYAGERFYCPQQADTLEEIAATRGESFYRGPLAERIALASASDDGAMTAEDLAAHKNDWVDTISIDYRGYRLHQIPPNGHGIASLTALGILSGFDVSSHPADSADSIHLQIEAMKLGFADAWKHVSDPSTMQTTVEELLDAGYLAQRAKLIDMKRASHPKSGIPKDGGTVYLTTADESGMMVSLIQSNYMGFGSGVVVPGTGISLQNRGAGFKLVAGHANEVGPRKRPYHTIIPGFLTRDGVPVMSFGVMGGMMQPQGHLQMVVRLVDYHQNPQACTDAPRWIVNPDYTICVEDRMPATVTEELVRRGHKIVPPEVPMFGFGGAQLIHRLEDGYLAASDHRKDGCAIGF</sequence>
<dbReference type="GO" id="GO:0016787">
    <property type="term" value="F:hydrolase activity"/>
    <property type="evidence" value="ECO:0007669"/>
    <property type="project" value="UniProtKB-KW"/>
</dbReference>
<keyword evidence="1" id="KW-0808">Transferase</keyword>
<dbReference type="EMBL" id="CP053069">
    <property type="protein sequence ID" value="QJR12352.1"/>
    <property type="molecule type" value="Genomic_DNA"/>
</dbReference>
<keyword evidence="2" id="KW-1185">Reference proteome</keyword>
<dbReference type="EC" id="2.3.2.2" evidence="1"/>
<dbReference type="Gene3D" id="1.10.246.130">
    <property type="match status" value="1"/>
</dbReference>
<dbReference type="RefSeq" id="WP_212756760.1">
    <property type="nucleotide sequence ID" value="NZ_CP053069.1"/>
</dbReference>
<organism evidence="1 2">
    <name type="scientific">Usitatibacter rugosus</name>
    <dbReference type="NCBI Taxonomy" id="2732067"/>
    <lineage>
        <taxon>Bacteria</taxon>
        <taxon>Pseudomonadati</taxon>
        <taxon>Pseudomonadota</taxon>
        <taxon>Betaproteobacteria</taxon>
        <taxon>Nitrosomonadales</taxon>
        <taxon>Usitatibacteraceae</taxon>
        <taxon>Usitatibacter</taxon>
    </lineage>
</organism>
<name>A0A6M4GZA9_9PROT</name>
<dbReference type="InterPro" id="IPR043137">
    <property type="entry name" value="GGT_ssub_C"/>
</dbReference>
<evidence type="ECO:0000313" key="2">
    <source>
        <dbReference type="Proteomes" id="UP000501534"/>
    </source>
</evidence>
<dbReference type="KEGG" id="uru:DSM104443_03438"/>
<dbReference type="PRINTS" id="PR01210">
    <property type="entry name" value="GGTRANSPTASE"/>
</dbReference>
<dbReference type="Gene3D" id="3.60.20.40">
    <property type="match status" value="1"/>
</dbReference>
<dbReference type="InterPro" id="IPR052896">
    <property type="entry name" value="GGT-like_enzyme"/>
</dbReference>
<dbReference type="PANTHER" id="PTHR43881:SF1">
    <property type="entry name" value="GAMMA-GLUTAMYLTRANSPEPTIDASE (AFU_ORTHOLOGUE AFUA_4G13580)"/>
    <property type="match status" value="1"/>
</dbReference>
<protein>
    <submittedName>
        <fullName evidence="1">Glutathione hydrolase-like YwrD proenzyme</fullName>
        <ecNumber evidence="1">2.3.2.2</ecNumber>
    </submittedName>
</protein>
<accession>A0A6M4GZA9</accession>
<dbReference type="PANTHER" id="PTHR43881">
    <property type="entry name" value="GAMMA-GLUTAMYLTRANSPEPTIDASE (AFU_ORTHOLOGUE AFUA_4G13580)"/>
    <property type="match status" value="1"/>
</dbReference>
<dbReference type="AlphaFoldDB" id="A0A6M4GZA9"/>
<proteinExistence type="predicted"/>
<gene>
    <name evidence="1" type="primary">ywrD</name>
    <name evidence="1" type="ORF">DSM104443_03438</name>
</gene>
<dbReference type="InterPro" id="IPR043138">
    <property type="entry name" value="GGT_lsub"/>
</dbReference>
<dbReference type="InterPro" id="IPR029055">
    <property type="entry name" value="Ntn_hydrolases_N"/>
</dbReference>